<evidence type="ECO:0000313" key="2">
    <source>
        <dbReference type="EMBL" id="OJF72708.1"/>
    </source>
</evidence>
<dbReference type="STRING" id="1856638.A9Q68_03945"/>
<organism evidence="2 3">
    <name type="scientific">Streptococcus bovimastitidis</name>
    <dbReference type="NCBI Taxonomy" id="1856638"/>
    <lineage>
        <taxon>Bacteria</taxon>
        <taxon>Bacillati</taxon>
        <taxon>Bacillota</taxon>
        <taxon>Bacilli</taxon>
        <taxon>Lactobacillales</taxon>
        <taxon>Streptococcaceae</taxon>
        <taxon>Streptococcus</taxon>
    </lineage>
</organism>
<dbReference type="RefSeq" id="WP_071793390.1">
    <property type="nucleotide sequence ID" value="NZ_LZDD01000001.1"/>
</dbReference>
<name>A0A1L8MPM4_9STRE</name>
<proteinExistence type="predicted"/>
<accession>A0A1L8MPM4</accession>
<keyword evidence="2" id="KW-0808">Transferase</keyword>
<dbReference type="GO" id="GO:0016747">
    <property type="term" value="F:acyltransferase activity, transferring groups other than amino-acyl groups"/>
    <property type="evidence" value="ECO:0007669"/>
    <property type="project" value="InterPro"/>
</dbReference>
<keyword evidence="3" id="KW-1185">Reference proteome</keyword>
<comment type="caution">
    <text evidence="2">The sequence shown here is derived from an EMBL/GenBank/DDBJ whole genome shotgun (WGS) entry which is preliminary data.</text>
</comment>
<dbReference type="EMBL" id="LZDD01000001">
    <property type="protein sequence ID" value="OJF72708.1"/>
    <property type="molecule type" value="Genomic_DNA"/>
</dbReference>
<dbReference type="PROSITE" id="PS51186">
    <property type="entry name" value="GNAT"/>
    <property type="match status" value="1"/>
</dbReference>
<dbReference type="OrthoDB" id="9796171at2"/>
<feature type="domain" description="N-acetyltransferase" evidence="1">
    <location>
        <begin position="5"/>
        <end position="144"/>
    </location>
</feature>
<reference evidence="3" key="1">
    <citation type="submission" date="2016-06" db="EMBL/GenBank/DDBJ databases">
        <authorList>
            <person name="de Vries S.P.W."/>
            <person name="Hadjirin N.F."/>
            <person name="Lay E.M."/>
            <person name="Zadoks R.N."/>
            <person name="Peacock S.J."/>
            <person name="Parkhill J."/>
            <person name="Grant A.J."/>
            <person name="Mcdougall S."/>
            <person name="Holmes M.A."/>
        </authorList>
    </citation>
    <scope>NUCLEOTIDE SEQUENCE [LARGE SCALE GENOMIC DNA]</scope>
    <source>
        <strain evidence="3">NZ1587</strain>
    </source>
</reference>
<sequence>MWTIKPFEQVTTDELFKFLKARVDVFVVEQECPYPEIDDLDLLAIHLFKTDSDGQIMAYCRLIETDKEIKLGRVLVSQEHRKDGLGRELVAKALEFCAETYPSKPVYAQAQAYLENFYGSFGFVATSDVYLEDDIPHIDMIKKD</sequence>
<dbReference type="SUPFAM" id="SSF55729">
    <property type="entry name" value="Acyl-CoA N-acyltransferases (Nat)"/>
    <property type="match status" value="1"/>
</dbReference>
<protein>
    <submittedName>
        <fullName evidence="2">GCN5 family acetyltransferase</fullName>
    </submittedName>
</protein>
<evidence type="ECO:0000313" key="3">
    <source>
        <dbReference type="Proteomes" id="UP000182015"/>
    </source>
</evidence>
<dbReference type="Proteomes" id="UP000182015">
    <property type="component" value="Unassembled WGS sequence"/>
</dbReference>
<gene>
    <name evidence="2" type="ORF">A9Q68_03945</name>
</gene>
<dbReference type="Gene3D" id="3.40.630.30">
    <property type="match status" value="1"/>
</dbReference>
<dbReference type="InterPro" id="IPR016181">
    <property type="entry name" value="Acyl_CoA_acyltransferase"/>
</dbReference>
<dbReference type="CDD" id="cd04301">
    <property type="entry name" value="NAT_SF"/>
    <property type="match status" value="1"/>
</dbReference>
<dbReference type="AlphaFoldDB" id="A0A1L8MPM4"/>
<evidence type="ECO:0000259" key="1">
    <source>
        <dbReference type="PROSITE" id="PS51186"/>
    </source>
</evidence>
<dbReference type="Pfam" id="PF13673">
    <property type="entry name" value="Acetyltransf_10"/>
    <property type="match status" value="1"/>
</dbReference>
<dbReference type="InterPro" id="IPR000182">
    <property type="entry name" value="GNAT_dom"/>
</dbReference>